<evidence type="ECO:0000313" key="2">
    <source>
        <dbReference type="Proteomes" id="UP000320735"/>
    </source>
</evidence>
<keyword evidence="2" id="KW-1185">Reference proteome</keyword>
<reference evidence="1 2" key="1">
    <citation type="submission" date="2019-02" db="EMBL/GenBank/DDBJ databases">
        <title>Deep-cultivation of Planctomycetes and their phenomic and genomic characterization uncovers novel biology.</title>
        <authorList>
            <person name="Wiegand S."/>
            <person name="Jogler M."/>
            <person name="Boedeker C."/>
            <person name="Pinto D."/>
            <person name="Vollmers J."/>
            <person name="Rivas-Marin E."/>
            <person name="Kohn T."/>
            <person name="Peeters S.H."/>
            <person name="Heuer A."/>
            <person name="Rast P."/>
            <person name="Oberbeckmann S."/>
            <person name="Bunk B."/>
            <person name="Jeske O."/>
            <person name="Meyerdierks A."/>
            <person name="Storesund J.E."/>
            <person name="Kallscheuer N."/>
            <person name="Luecker S."/>
            <person name="Lage O.M."/>
            <person name="Pohl T."/>
            <person name="Merkel B.J."/>
            <person name="Hornburger P."/>
            <person name="Mueller R.-W."/>
            <person name="Bruemmer F."/>
            <person name="Labrenz M."/>
            <person name="Spormann A.M."/>
            <person name="Op Den Camp H."/>
            <person name="Overmann J."/>
            <person name="Amann R."/>
            <person name="Jetten M.S.M."/>
            <person name="Mascher T."/>
            <person name="Medema M.H."/>
            <person name="Devos D.P."/>
            <person name="Kaster A.-K."/>
            <person name="Ovreas L."/>
            <person name="Rohde M."/>
            <person name="Galperin M.Y."/>
            <person name="Jogler C."/>
        </authorList>
    </citation>
    <scope>NUCLEOTIDE SEQUENCE [LARGE SCALE GENOMIC DNA]</scope>
    <source>
        <strain evidence="1 2">CA54</strain>
    </source>
</reference>
<comment type="caution">
    <text evidence="1">The sequence shown here is derived from an EMBL/GenBank/DDBJ whole genome shotgun (WGS) entry which is preliminary data.</text>
</comment>
<evidence type="ECO:0000313" key="1">
    <source>
        <dbReference type="EMBL" id="TWU13181.1"/>
    </source>
</evidence>
<dbReference type="AlphaFoldDB" id="A0A5C6BP60"/>
<name>A0A5C6BP60_9PLAN</name>
<dbReference type="EMBL" id="SJPP01000001">
    <property type="protein sequence ID" value="TWU13181.1"/>
    <property type="molecule type" value="Genomic_DNA"/>
</dbReference>
<sequence length="62" mass="7229">MDAARLKRFRISHLWLIQRMQGISRRKGGTIGQHCARLDVRWGGIPAEMRMMPSLLMVFLFS</sequence>
<accession>A0A5C6BP60</accession>
<gene>
    <name evidence="1" type="ORF">CA54_20070</name>
</gene>
<protein>
    <submittedName>
        <fullName evidence="1">Uncharacterized protein</fullName>
    </submittedName>
</protein>
<organism evidence="1 2">
    <name type="scientific">Symmachiella macrocystis</name>
    <dbReference type="NCBI Taxonomy" id="2527985"/>
    <lineage>
        <taxon>Bacteria</taxon>
        <taxon>Pseudomonadati</taxon>
        <taxon>Planctomycetota</taxon>
        <taxon>Planctomycetia</taxon>
        <taxon>Planctomycetales</taxon>
        <taxon>Planctomycetaceae</taxon>
        <taxon>Symmachiella</taxon>
    </lineage>
</organism>
<proteinExistence type="predicted"/>
<dbReference type="Proteomes" id="UP000320735">
    <property type="component" value="Unassembled WGS sequence"/>
</dbReference>